<dbReference type="GO" id="GO:0046872">
    <property type="term" value="F:metal ion binding"/>
    <property type="evidence" value="ECO:0007669"/>
    <property type="project" value="UniProtKB-KW"/>
</dbReference>
<feature type="binding site" evidence="5">
    <location>
        <position position="245"/>
    </location>
    <ligand>
        <name>a divalent metal cation</name>
        <dbReference type="ChEBI" id="CHEBI:60240"/>
        <label>1</label>
    </ligand>
</feature>
<reference evidence="7" key="1">
    <citation type="submission" date="2020-04" db="EMBL/GenBank/DDBJ databases">
        <title>Deep metagenomics examines the oral microbiome during advanced dental caries in children, revealing novel taxa and co-occurrences with host molecules.</title>
        <authorList>
            <person name="Baker J.L."/>
            <person name="Morton J.T."/>
            <person name="Dinis M."/>
            <person name="Alvarez R."/>
            <person name="Tran N.C."/>
            <person name="Knight R."/>
            <person name="Edlund A."/>
        </authorList>
    </citation>
    <scope>NUCLEOTIDE SEQUENCE</scope>
    <source>
        <strain evidence="7">JCVI_39_bin.18</strain>
    </source>
</reference>
<dbReference type="PANTHER" id="PTHR13799">
    <property type="entry name" value="NGG1 INTERACTING FACTOR 3"/>
    <property type="match status" value="1"/>
</dbReference>
<evidence type="ECO:0000256" key="3">
    <source>
        <dbReference type="ARBA" id="ARBA00022112"/>
    </source>
</evidence>
<dbReference type="Gene3D" id="3.40.1390.30">
    <property type="entry name" value="NIF3 (NGG1p interacting factor 3)-like"/>
    <property type="match status" value="2"/>
</dbReference>
<dbReference type="RefSeq" id="WP_049327075.1">
    <property type="nucleotide sequence ID" value="NZ_JABZXO010000015.1"/>
</dbReference>
<feature type="compositionally biased region" description="Polar residues" evidence="6">
    <location>
        <begin position="299"/>
        <end position="314"/>
    </location>
</feature>
<evidence type="ECO:0000256" key="1">
    <source>
        <dbReference type="ARBA" id="ARBA00006964"/>
    </source>
</evidence>
<evidence type="ECO:0000256" key="2">
    <source>
        <dbReference type="ARBA" id="ARBA00011643"/>
    </source>
</evidence>
<feature type="binding site" evidence="5">
    <location>
        <position position="71"/>
    </location>
    <ligand>
        <name>a divalent metal cation</name>
        <dbReference type="ChEBI" id="CHEBI:60240"/>
        <label>1</label>
    </ligand>
</feature>
<accession>A0A930L0W9</accession>
<evidence type="ECO:0000313" key="8">
    <source>
        <dbReference type="Proteomes" id="UP000770330"/>
    </source>
</evidence>
<evidence type="ECO:0000256" key="6">
    <source>
        <dbReference type="SAM" id="MobiDB-lite"/>
    </source>
</evidence>
<sequence length="314" mass="32936">MTEKLETPTLAEVVDAFHTLFPPQLAAGWDASGLVAGRGAAKVSTVLFAVDALTATAEEAVAEGAQLLITHHPLLLRGAKFIPDSDYKGNVLHTLIEGGCGLLGAHTNADAAVEGVNEALCDAIGLIDREPLTEAQTQVLDEQEHSVGTGRLGTLPEEITLKELAERLAAALPATAGGLRIAGRADQPIRRVALCGGAGDSLFDAVRATDAQVYITADLRHHPASEFRETARVDGSNIALIDCSHAASESLWLQSAANRLRALLAERGFTIETKLSALNTDPWDFTVSTGVATGHDAHSASTEPTAAWTSLTEK</sequence>
<dbReference type="EMBL" id="JABZXO010000015">
    <property type="protein sequence ID" value="MBF1657552.1"/>
    <property type="molecule type" value="Genomic_DNA"/>
</dbReference>
<dbReference type="NCBIfam" id="TIGR00486">
    <property type="entry name" value="YbgI_SA1388"/>
    <property type="match status" value="1"/>
</dbReference>
<organism evidence="7 8">
    <name type="scientific">Rothia mucilaginosa</name>
    <dbReference type="NCBI Taxonomy" id="43675"/>
    <lineage>
        <taxon>Bacteria</taxon>
        <taxon>Bacillati</taxon>
        <taxon>Actinomycetota</taxon>
        <taxon>Actinomycetes</taxon>
        <taxon>Micrococcales</taxon>
        <taxon>Micrococcaceae</taxon>
        <taxon>Rothia</taxon>
    </lineage>
</organism>
<feature type="region of interest" description="Disordered" evidence="6">
    <location>
        <begin position="294"/>
        <end position="314"/>
    </location>
</feature>
<dbReference type="Proteomes" id="UP000770330">
    <property type="component" value="Unassembled WGS sequence"/>
</dbReference>
<dbReference type="FunFam" id="3.40.1390.30:FF:000001">
    <property type="entry name" value="GTP cyclohydrolase 1 type 2"/>
    <property type="match status" value="1"/>
</dbReference>
<evidence type="ECO:0000313" key="7">
    <source>
        <dbReference type="EMBL" id="MBF1657552.1"/>
    </source>
</evidence>
<feature type="binding site" evidence="5">
    <location>
        <position position="72"/>
    </location>
    <ligand>
        <name>a divalent metal cation</name>
        <dbReference type="ChEBI" id="CHEBI:60240"/>
        <label>1</label>
    </ligand>
</feature>
<comment type="subunit">
    <text evidence="2">Homohexamer.</text>
</comment>
<dbReference type="InterPro" id="IPR002678">
    <property type="entry name" value="DUF34/NIF3"/>
</dbReference>
<keyword evidence="4 5" id="KW-0479">Metal-binding</keyword>
<comment type="caution">
    <text evidence="7">The sequence shown here is derived from an EMBL/GenBank/DDBJ whole genome shotgun (WGS) entry which is preliminary data.</text>
</comment>
<feature type="binding site" evidence="5">
    <location>
        <position position="249"/>
    </location>
    <ligand>
        <name>a divalent metal cation</name>
        <dbReference type="ChEBI" id="CHEBI:60240"/>
        <label>1</label>
    </ligand>
</feature>
<name>A0A930L0W9_9MICC</name>
<protein>
    <recommendedName>
        <fullName evidence="3">GTP cyclohydrolase 1 type 2 homolog</fullName>
    </recommendedName>
</protein>
<dbReference type="InterPro" id="IPR036069">
    <property type="entry name" value="DUF34/NIF3_sf"/>
</dbReference>
<evidence type="ECO:0000256" key="5">
    <source>
        <dbReference type="PIRSR" id="PIRSR602678-1"/>
    </source>
</evidence>
<dbReference type="SUPFAM" id="SSF102705">
    <property type="entry name" value="NIF3 (NGG1p interacting factor 3)-like"/>
    <property type="match status" value="1"/>
</dbReference>
<dbReference type="AlphaFoldDB" id="A0A930L0W9"/>
<proteinExistence type="inferred from homology"/>
<feature type="binding site" evidence="5">
    <location>
        <position position="110"/>
    </location>
    <ligand>
        <name>a divalent metal cation</name>
        <dbReference type="ChEBI" id="CHEBI:60240"/>
        <label>1</label>
    </ligand>
</feature>
<gene>
    <name evidence="7" type="ORF">HXO61_06450</name>
</gene>
<dbReference type="PANTHER" id="PTHR13799:SF14">
    <property type="entry name" value="GTP CYCLOHYDROLASE 1 TYPE 2 HOMOLOG"/>
    <property type="match status" value="1"/>
</dbReference>
<dbReference type="GO" id="GO:0005737">
    <property type="term" value="C:cytoplasm"/>
    <property type="evidence" value="ECO:0007669"/>
    <property type="project" value="TreeGrafter"/>
</dbReference>
<comment type="similarity">
    <text evidence="1">Belongs to the GTP cyclohydrolase I type 2/NIF3 family.</text>
</comment>
<evidence type="ECO:0000256" key="4">
    <source>
        <dbReference type="ARBA" id="ARBA00022723"/>
    </source>
</evidence>
<dbReference type="Pfam" id="PF01784">
    <property type="entry name" value="DUF34_NIF3"/>
    <property type="match status" value="1"/>
</dbReference>